<evidence type="ECO:0000256" key="7">
    <source>
        <dbReference type="ARBA" id="ARBA00048248"/>
    </source>
</evidence>
<accession>A0A2M7FLQ0</accession>
<dbReference type="PRINTS" id="PR01040">
    <property type="entry name" value="TRNASYNTHTYR"/>
</dbReference>
<dbReference type="AlphaFoldDB" id="A0A2M7FLQ0"/>
<dbReference type="InterPro" id="IPR014729">
    <property type="entry name" value="Rossmann-like_a/b/a_fold"/>
</dbReference>
<dbReference type="GO" id="GO:0006437">
    <property type="term" value="P:tyrosyl-tRNA aminoacylation"/>
    <property type="evidence" value="ECO:0007669"/>
    <property type="project" value="InterPro"/>
</dbReference>
<comment type="catalytic activity">
    <reaction evidence="7">
        <text>tRNA(Tyr) + L-tyrosine + ATP = L-tyrosyl-tRNA(Tyr) + AMP + diphosphate + H(+)</text>
        <dbReference type="Rhea" id="RHEA:10220"/>
        <dbReference type="Rhea" id="RHEA-COMP:9706"/>
        <dbReference type="Rhea" id="RHEA-COMP:9707"/>
        <dbReference type="ChEBI" id="CHEBI:15378"/>
        <dbReference type="ChEBI" id="CHEBI:30616"/>
        <dbReference type="ChEBI" id="CHEBI:33019"/>
        <dbReference type="ChEBI" id="CHEBI:58315"/>
        <dbReference type="ChEBI" id="CHEBI:78442"/>
        <dbReference type="ChEBI" id="CHEBI:78536"/>
        <dbReference type="ChEBI" id="CHEBI:456215"/>
        <dbReference type="EC" id="6.1.1.1"/>
    </reaction>
</comment>
<keyword evidence="3" id="KW-0547">Nucleotide-binding</keyword>
<keyword evidence="5" id="KW-0648">Protein biosynthesis</keyword>
<name>A0A2M7FLQ0_9BACT</name>
<dbReference type="PANTHER" id="PTHR11766">
    <property type="entry name" value="TYROSYL-TRNA SYNTHETASE"/>
    <property type="match status" value="1"/>
</dbReference>
<proteinExistence type="predicted"/>
<dbReference type="GO" id="GO:0005829">
    <property type="term" value="C:cytosol"/>
    <property type="evidence" value="ECO:0007669"/>
    <property type="project" value="TreeGrafter"/>
</dbReference>
<feature type="non-terminal residue" evidence="8">
    <location>
        <position position="1"/>
    </location>
</feature>
<evidence type="ECO:0000313" key="9">
    <source>
        <dbReference type="Proteomes" id="UP000230556"/>
    </source>
</evidence>
<evidence type="ECO:0000256" key="1">
    <source>
        <dbReference type="ARBA" id="ARBA00013160"/>
    </source>
</evidence>
<gene>
    <name evidence="8" type="ORF">COW38_04135</name>
</gene>
<feature type="non-terminal residue" evidence="8">
    <location>
        <position position="52"/>
    </location>
</feature>
<dbReference type="EC" id="6.1.1.1" evidence="1"/>
<evidence type="ECO:0000256" key="3">
    <source>
        <dbReference type="ARBA" id="ARBA00022741"/>
    </source>
</evidence>
<dbReference type="Proteomes" id="UP000230556">
    <property type="component" value="Unassembled WGS sequence"/>
</dbReference>
<dbReference type="Pfam" id="PF00579">
    <property type="entry name" value="tRNA-synt_1b"/>
    <property type="match status" value="1"/>
</dbReference>
<reference evidence="9" key="1">
    <citation type="submission" date="2017-09" db="EMBL/GenBank/DDBJ databases">
        <title>Depth-based differentiation of microbial function through sediment-hosted aquifers and enrichment of novel symbionts in the deep terrestrial subsurface.</title>
        <authorList>
            <person name="Probst A.J."/>
            <person name="Ladd B."/>
            <person name="Jarett J.K."/>
            <person name="Geller-Mcgrath D.E."/>
            <person name="Sieber C.M.K."/>
            <person name="Emerson J.B."/>
            <person name="Anantharaman K."/>
            <person name="Thomas B.C."/>
            <person name="Malmstrom R."/>
            <person name="Stieglmeier M."/>
            <person name="Klingl A."/>
            <person name="Woyke T."/>
            <person name="Ryan C.M."/>
            <person name="Banfield J.F."/>
        </authorList>
    </citation>
    <scope>NUCLEOTIDE SEQUENCE [LARGE SCALE GENOMIC DNA]</scope>
</reference>
<dbReference type="InterPro" id="IPR002307">
    <property type="entry name" value="Tyr-tRNA-ligase"/>
</dbReference>
<evidence type="ECO:0000256" key="4">
    <source>
        <dbReference type="ARBA" id="ARBA00022840"/>
    </source>
</evidence>
<evidence type="ECO:0000256" key="6">
    <source>
        <dbReference type="ARBA" id="ARBA00023146"/>
    </source>
</evidence>
<evidence type="ECO:0000256" key="5">
    <source>
        <dbReference type="ARBA" id="ARBA00022917"/>
    </source>
</evidence>
<dbReference type="EMBL" id="PFFO01000182">
    <property type="protein sequence ID" value="PIW06812.1"/>
    <property type="molecule type" value="Genomic_DNA"/>
</dbReference>
<dbReference type="SUPFAM" id="SSF52374">
    <property type="entry name" value="Nucleotidylyl transferase"/>
    <property type="match status" value="1"/>
</dbReference>
<dbReference type="InterPro" id="IPR024088">
    <property type="entry name" value="Tyr-tRNA-ligase_bac-type"/>
</dbReference>
<evidence type="ECO:0000256" key="2">
    <source>
        <dbReference type="ARBA" id="ARBA00022598"/>
    </source>
</evidence>
<dbReference type="PANTHER" id="PTHR11766:SF1">
    <property type="entry name" value="TYROSINE--TRNA LIGASE"/>
    <property type="match status" value="1"/>
</dbReference>
<protein>
    <recommendedName>
        <fullName evidence="1">tyrosine--tRNA ligase</fullName>
        <ecNumber evidence="1">6.1.1.1</ecNumber>
    </recommendedName>
</protein>
<keyword evidence="2 8" id="KW-0436">Ligase</keyword>
<evidence type="ECO:0000313" key="8">
    <source>
        <dbReference type="EMBL" id="PIW06812.1"/>
    </source>
</evidence>
<dbReference type="GO" id="GO:0005524">
    <property type="term" value="F:ATP binding"/>
    <property type="evidence" value="ECO:0007669"/>
    <property type="project" value="UniProtKB-KW"/>
</dbReference>
<comment type="caution">
    <text evidence="8">The sequence shown here is derived from an EMBL/GenBank/DDBJ whole genome shotgun (WGS) entry which is preliminary data.</text>
</comment>
<keyword evidence="6" id="KW-0030">Aminoacyl-tRNA synthetase</keyword>
<keyword evidence="4" id="KW-0067">ATP-binding</keyword>
<dbReference type="Gene3D" id="3.40.50.620">
    <property type="entry name" value="HUPs"/>
    <property type="match status" value="1"/>
</dbReference>
<dbReference type="InterPro" id="IPR002305">
    <property type="entry name" value="aa-tRNA-synth_Ic"/>
</dbReference>
<sequence length="52" mass="6123">KRESFTRRIEKGDPVWYHETMYPLLQGYDSVVMDVDLEIGGTDQEFNMLVGR</sequence>
<dbReference type="GO" id="GO:0004831">
    <property type="term" value="F:tyrosine-tRNA ligase activity"/>
    <property type="evidence" value="ECO:0007669"/>
    <property type="project" value="UniProtKB-EC"/>
</dbReference>
<organism evidence="8 9">
    <name type="scientific">Candidatus Collierbacteria bacterium CG17_big_fil_post_rev_8_21_14_2_50_45_7</name>
    <dbReference type="NCBI Taxonomy" id="1974536"/>
    <lineage>
        <taxon>Bacteria</taxon>
        <taxon>Candidatus Collieribacteriota</taxon>
    </lineage>
</organism>